<protein>
    <submittedName>
        <fullName evidence="9">Sugar ABC transporter substrate-binding protein</fullName>
    </submittedName>
</protein>
<dbReference type="Gene3D" id="3.40.50.2300">
    <property type="match status" value="2"/>
</dbReference>
<evidence type="ECO:0000256" key="1">
    <source>
        <dbReference type="ARBA" id="ARBA00004193"/>
    </source>
</evidence>
<dbReference type="GO" id="GO:0005886">
    <property type="term" value="C:plasma membrane"/>
    <property type="evidence" value="ECO:0007669"/>
    <property type="project" value="UniProtKB-SubCell"/>
</dbReference>
<dbReference type="PATRIC" id="fig|378806.16.peg.7502"/>
<keyword evidence="3" id="KW-1003">Cell membrane</keyword>
<evidence type="ECO:0000259" key="8">
    <source>
        <dbReference type="Pfam" id="PF02608"/>
    </source>
</evidence>
<dbReference type="EMBL" id="AAMD01000020">
    <property type="protein sequence ID" value="EAU68245.1"/>
    <property type="molecule type" value="Genomic_DNA"/>
</dbReference>
<comment type="similarity">
    <text evidence="2">Belongs to the BMP lipoprotein family.</text>
</comment>
<dbReference type="Proteomes" id="UP000032702">
    <property type="component" value="Unassembled WGS sequence"/>
</dbReference>
<name>Q098R3_STIAD</name>
<evidence type="ECO:0000313" key="10">
    <source>
        <dbReference type="Proteomes" id="UP000032702"/>
    </source>
</evidence>
<evidence type="ECO:0000256" key="5">
    <source>
        <dbReference type="ARBA" id="ARBA00023136"/>
    </source>
</evidence>
<reference evidence="9 10" key="1">
    <citation type="submission" date="2006-04" db="EMBL/GenBank/DDBJ databases">
        <authorList>
            <person name="Nierman W.C."/>
        </authorList>
    </citation>
    <scope>NUCLEOTIDE SEQUENCE [LARGE SCALE GENOMIC DNA]</scope>
    <source>
        <strain evidence="9 10">DW4/3-1</strain>
    </source>
</reference>
<gene>
    <name evidence="9" type="ORF">STIAU_7732</name>
</gene>
<dbReference type="InterPro" id="IPR003760">
    <property type="entry name" value="PnrA-like"/>
</dbReference>
<evidence type="ECO:0000256" key="4">
    <source>
        <dbReference type="ARBA" id="ARBA00022729"/>
    </source>
</evidence>
<keyword evidence="4" id="KW-0732">Signal</keyword>
<dbReference type="CDD" id="cd06354">
    <property type="entry name" value="PBP1_PrnA-like"/>
    <property type="match status" value="1"/>
</dbReference>
<dbReference type="AlphaFoldDB" id="Q098R3"/>
<feature type="compositionally biased region" description="Low complexity" evidence="7">
    <location>
        <begin position="52"/>
        <end position="66"/>
    </location>
</feature>
<sequence>MGYPSRANLFPRVHHLVDTWVMTRTLRLSVLAVATILGACKKEQPAAPAPTPGQAQEQGQAAPPAAKTRKVGLITDVGGRGDNSFNDAGLRGLEIWAAGKKYEGGKYVPASPEDVKKTLTPDLLTLQPPISAQPIEPLVIQSKSPEDYEPNLQLLVDQGADLSVGNGFMLESAVETVAKRNPTSQFLLIDSPLLDAAAGNKPYTLPNVRTVTFKEQEGSFLVGALAGLVTKTGKVGFVGGMEVPLIKRFEAGYRAGVKTTQPKAAATLLAVYTGSFDNVAAGKQVAQDLIAKGADVIYHAAGADGLGVIKAVEEARAAGKTVYAIGVDSDQSHLAPEAVLTSMLKHVDLAVYEAAKDLAAGKFTSGDQLLGLKEGGVGYAEVRVDFPGKAEALQKVESLRQRVIAGDIKVPASVDEVSAFQVSP</sequence>
<evidence type="ECO:0000256" key="3">
    <source>
        <dbReference type="ARBA" id="ARBA00022475"/>
    </source>
</evidence>
<evidence type="ECO:0000256" key="6">
    <source>
        <dbReference type="ARBA" id="ARBA00023288"/>
    </source>
</evidence>
<dbReference type="Pfam" id="PF02608">
    <property type="entry name" value="Bmp"/>
    <property type="match status" value="1"/>
</dbReference>
<feature type="domain" description="ABC transporter substrate-binding protein PnrA-like" evidence="8">
    <location>
        <begin position="74"/>
        <end position="412"/>
    </location>
</feature>
<evidence type="ECO:0000256" key="2">
    <source>
        <dbReference type="ARBA" id="ARBA00008610"/>
    </source>
</evidence>
<organism evidence="9 10">
    <name type="scientific">Stigmatella aurantiaca (strain DW4/3-1)</name>
    <dbReference type="NCBI Taxonomy" id="378806"/>
    <lineage>
        <taxon>Bacteria</taxon>
        <taxon>Pseudomonadati</taxon>
        <taxon>Myxococcota</taxon>
        <taxon>Myxococcia</taxon>
        <taxon>Myxococcales</taxon>
        <taxon>Cystobacterineae</taxon>
        <taxon>Archangiaceae</taxon>
        <taxon>Stigmatella</taxon>
    </lineage>
</organism>
<proteinExistence type="inferred from homology"/>
<keyword evidence="5" id="KW-0472">Membrane</keyword>
<comment type="caution">
    <text evidence="9">The sequence shown here is derived from an EMBL/GenBank/DDBJ whole genome shotgun (WGS) entry which is preliminary data.</text>
</comment>
<evidence type="ECO:0000256" key="7">
    <source>
        <dbReference type="SAM" id="MobiDB-lite"/>
    </source>
</evidence>
<dbReference type="PANTHER" id="PTHR34296:SF2">
    <property type="entry name" value="ABC TRANSPORTER GUANOSINE-BINDING PROTEIN NUPN"/>
    <property type="match status" value="1"/>
</dbReference>
<comment type="subcellular location">
    <subcellularLocation>
        <location evidence="1">Cell membrane</location>
        <topology evidence="1">Lipid-anchor</topology>
    </subcellularLocation>
</comment>
<dbReference type="SUPFAM" id="SSF53822">
    <property type="entry name" value="Periplasmic binding protein-like I"/>
    <property type="match status" value="1"/>
</dbReference>
<dbReference type="InterPro" id="IPR028082">
    <property type="entry name" value="Peripla_BP_I"/>
</dbReference>
<keyword evidence="6" id="KW-0449">Lipoprotein</keyword>
<accession>Q098R3</accession>
<feature type="region of interest" description="Disordered" evidence="7">
    <location>
        <begin position="44"/>
        <end position="68"/>
    </location>
</feature>
<evidence type="ECO:0000313" key="9">
    <source>
        <dbReference type="EMBL" id="EAU68245.1"/>
    </source>
</evidence>
<dbReference type="InterPro" id="IPR050957">
    <property type="entry name" value="BMP_lipoprotein"/>
</dbReference>
<dbReference type="PANTHER" id="PTHR34296">
    <property type="entry name" value="TRANSCRIPTIONAL ACTIVATOR PROTEIN MED"/>
    <property type="match status" value="1"/>
</dbReference>